<dbReference type="GO" id="GO:0005634">
    <property type="term" value="C:nucleus"/>
    <property type="evidence" value="ECO:0007669"/>
    <property type="project" value="UniProtKB-SubCell"/>
</dbReference>
<evidence type="ECO:0000259" key="5">
    <source>
        <dbReference type="Pfam" id="PF23726"/>
    </source>
</evidence>
<dbReference type="EMBL" id="LWDG02000065">
    <property type="protein sequence ID" value="KAE8270075.1"/>
    <property type="molecule type" value="Genomic_DNA"/>
</dbReference>
<comment type="subcellular location">
    <subcellularLocation>
        <location evidence="1">Nucleus</location>
    </subcellularLocation>
</comment>
<evidence type="ECO:0000313" key="7">
    <source>
        <dbReference type="Proteomes" id="UP000078113"/>
    </source>
</evidence>
<dbReference type="Proteomes" id="UP000078113">
    <property type="component" value="Unassembled WGS sequence"/>
</dbReference>
<dbReference type="Gene3D" id="1.10.150.910">
    <property type="match status" value="1"/>
</dbReference>
<dbReference type="InterPro" id="IPR015943">
    <property type="entry name" value="WD40/YVTN_repeat-like_dom_sf"/>
</dbReference>
<evidence type="ECO:0000256" key="2">
    <source>
        <dbReference type="ARBA" id="ARBA00023242"/>
    </source>
</evidence>
<organism evidence="6 7">
    <name type="scientific">Tilletia walkeri</name>
    <dbReference type="NCBI Taxonomy" id="117179"/>
    <lineage>
        <taxon>Eukaryota</taxon>
        <taxon>Fungi</taxon>
        <taxon>Dikarya</taxon>
        <taxon>Basidiomycota</taxon>
        <taxon>Ustilaginomycotina</taxon>
        <taxon>Exobasidiomycetes</taxon>
        <taxon>Tilletiales</taxon>
        <taxon>Tilletiaceae</taxon>
        <taxon>Tilletia</taxon>
    </lineage>
</organism>
<evidence type="ECO:0000256" key="1">
    <source>
        <dbReference type="ARBA" id="ARBA00004123"/>
    </source>
</evidence>
<evidence type="ECO:0008006" key="8">
    <source>
        <dbReference type="Google" id="ProtNLM"/>
    </source>
</evidence>
<dbReference type="Gene3D" id="2.130.10.10">
    <property type="entry name" value="YVTN repeat-like/Quinoprotein amine dehydrogenase"/>
    <property type="match status" value="2"/>
</dbReference>
<feature type="domain" description="RSE1/DDB1/CPSF1 C-terminal" evidence="3">
    <location>
        <begin position="986"/>
        <end position="1300"/>
    </location>
</feature>
<dbReference type="InterPro" id="IPR004871">
    <property type="entry name" value="RSE1/DDB1/CPSF1_C"/>
</dbReference>
<accession>A0A8X7ND45</accession>
<dbReference type="GO" id="GO:0003676">
    <property type="term" value="F:nucleic acid binding"/>
    <property type="evidence" value="ECO:0007669"/>
    <property type="project" value="InterPro"/>
</dbReference>
<reference evidence="6" key="1">
    <citation type="submission" date="2016-04" db="EMBL/GenBank/DDBJ databases">
        <authorList>
            <person name="Nguyen H.D."/>
            <person name="Samba Siva P."/>
            <person name="Cullis J."/>
            <person name="Levesque C.A."/>
            <person name="Hambleton S."/>
        </authorList>
    </citation>
    <scope>NUCLEOTIDE SEQUENCE</scope>
    <source>
        <strain evidence="6">DAOMC 236422</strain>
    </source>
</reference>
<evidence type="ECO:0000259" key="4">
    <source>
        <dbReference type="Pfam" id="PF10433"/>
    </source>
</evidence>
<dbReference type="InterPro" id="IPR018846">
    <property type="entry name" value="Beta-prop_RSE1/DDB1/CPSF1_1st"/>
</dbReference>
<feature type="domain" description="RSE1/DDB1/CPSF1 second beta-propeller" evidence="5">
    <location>
        <begin position="567"/>
        <end position="884"/>
    </location>
</feature>
<evidence type="ECO:0000313" key="6">
    <source>
        <dbReference type="EMBL" id="KAE8270075.1"/>
    </source>
</evidence>
<gene>
    <name evidence="6" type="ORF">A4X09_0g2276</name>
</gene>
<name>A0A8X7ND45_9BASI</name>
<evidence type="ECO:0000259" key="3">
    <source>
        <dbReference type="Pfam" id="PF03178"/>
    </source>
</evidence>
<comment type="caution">
    <text evidence="6">The sequence shown here is derived from an EMBL/GenBank/DDBJ whole genome shotgun (WGS) entry which is preliminary data.</text>
</comment>
<dbReference type="InterPro" id="IPR058543">
    <property type="entry name" value="Beta-prop_RSE1/DDB1/CPSF1_2nd"/>
</dbReference>
<dbReference type="PANTHER" id="PTHR10644">
    <property type="entry name" value="DNA REPAIR/RNA PROCESSING CPSF FAMILY"/>
    <property type="match status" value="1"/>
</dbReference>
<dbReference type="Pfam" id="PF10433">
    <property type="entry name" value="Beta-prop_RSE1_1st"/>
    <property type="match status" value="1"/>
</dbReference>
<proteinExistence type="predicted"/>
<feature type="domain" description="RSE1/DDB1/CPSF1 first beta-propeller" evidence="4">
    <location>
        <begin position="105"/>
        <end position="339"/>
    </location>
</feature>
<dbReference type="Pfam" id="PF03178">
    <property type="entry name" value="CPSF_A"/>
    <property type="match status" value="1"/>
</dbReference>
<reference evidence="6" key="2">
    <citation type="journal article" date="2019" name="IMA Fungus">
        <title>Genome sequencing and comparison of five Tilletia species to identify candidate genes for the detection of regulated species infecting wheat.</title>
        <authorList>
            <person name="Nguyen H.D.T."/>
            <person name="Sultana T."/>
            <person name="Kesanakurti P."/>
            <person name="Hambleton S."/>
        </authorList>
    </citation>
    <scope>NUCLEOTIDE SEQUENCE</scope>
    <source>
        <strain evidence="6">DAOMC 236422</strain>
    </source>
</reference>
<keyword evidence="2" id="KW-0539">Nucleus</keyword>
<dbReference type="Pfam" id="PF23726">
    <property type="entry name" value="Beta-prop_RSE1_2nd"/>
    <property type="match status" value="1"/>
</dbReference>
<protein>
    <recommendedName>
        <fullName evidence="8">DNA damage-binding protein 1</fullName>
    </recommendedName>
</protein>
<sequence>MVLQALHNQLAGAAGAAFTVALNLNLPPANTIEEARALAHTAWPAQRGRLLGNVVLARDDCLRVYEVREPLRGGGKTMGTEKELGEKLPELGKGESFEGEAVKARLHMLCSHQLFGVVTGIAKVRTIASTEDSRDRLVVSFKDAKIALLEWSDSDRDLISVSIHTYERAAQLANGIPLNFQPILAVDPADRCAALLLPQDAVAILPFLQDAAELELFEGPQAQASRSLPYAPSFVLPFAQSDPKIRGARDMVFVPGFQKPTLAVLYAAQQTWTGRLAETKDTCSFSMITLDMNLSSHPVISERHGLPYDAFQIVACPQKLGGCMILTPSAILHIDQASKVVGTAVNGWHALSSALELPHAKLRAKRPKDDMVEEGEEELKDTPLQIELQGSQLFFTEEAAGIVLMADNKVIRFRFVLDGRSISALTLGAPEQNDAVPSSISVLETDRARFLLTGSMVGDAVLQRVDTILADPEEVDGLNGEGQAKVEDDMELDVDLYGDEAQQSNGGSKNKQRLARLTEVDRLEFLGSISDLCERGVKGSSASTFVAAVGAASAGGLASVEPRVIPRKRRRLNVEASDGIWDVTGSTSDPDAGRRILTTSGGSSQLLTLHDSTDPVATTSWDEPTLQASPIPESNFFARLSPESFDVVTTAGETVASITSSDEESFIDFQVTRKQVVIRTSSGLRLIQLQIGKKQILKPLNTFTQISDRFHHAAFIDESVGTGHLFTLSEGSHIEVYDLTSGELRWRSRTLLTAASRLDTHHPDAPNPTVTLGLVSASFFELQDILHCAVLYDNGLFAVYEACRWEPSSAQQGTSSNSTSGICFVKRLAESLGPTPRLRAIPFHGLGEFDGVYLCGTPPRWLLRSPHSEVRLFGHDGESMHAFAKIGGGGLGLFAESHGAETWLAEMASYSNDLTALYERHRIGRTYSKVRWHPRIRAVVAASRSDGQFILFEPEEGTPIGNPGADPTPARIPYGSLELFVGDLQAPVHGHDFEPNEMVTALEIVTLDTMSQLASRKEFVAVGTTWFHGEDRPTRGATYIFDIVEVVSDGEDEGRNYRIRLLGRDDFTKGPVTAITDLNGYIVTAVGQKLFVRAFEQDQWLVAVAFLDMFFYTTSLRKVKNFLIATDAQKSISMIMFQEEPYRLFMLGRDYRNVHLTGGEFLVSENEMVLTTADVDGVVRLLDYNPAVTTSLGGQRLLLRTEFQTATEASSVLRIARFGQDEEAYDASEIVLGKVNGAIETIIPVQEQVFKRLSVLQAQLVRNVQHVAGLNPRAYRAVHNDFSTRPLAKGILDGTLLDVFVTMSWPRMVELASGLPGCVGGPQQVLDELYMLRSAWLLS</sequence>
<keyword evidence="7" id="KW-1185">Reference proteome</keyword>
<dbReference type="InterPro" id="IPR050358">
    <property type="entry name" value="RSE1/DDB1/CFT1"/>
</dbReference>